<reference evidence="1" key="1">
    <citation type="journal article" date="2020" name="Microb. Genom.">
        <title>Genetic diversity of clinical and environmental Mucorales isolates obtained from an investigation of mucormycosis cases among solid organ transplant recipients.</title>
        <authorList>
            <person name="Nguyen M.H."/>
            <person name="Kaul D."/>
            <person name="Muto C."/>
            <person name="Cheng S.J."/>
            <person name="Richter R.A."/>
            <person name="Bruno V.M."/>
            <person name="Liu G."/>
            <person name="Beyhan S."/>
            <person name="Sundermann A.J."/>
            <person name="Mounaud S."/>
            <person name="Pasculle A.W."/>
            <person name="Nierman W.C."/>
            <person name="Driscoll E."/>
            <person name="Cumbie R."/>
            <person name="Clancy C.J."/>
            <person name="Dupont C.L."/>
        </authorList>
    </citation>
    <scope>NUCLEOTIDE SEQUENCE</scope>
    <source>
        <strain evidence="1">GL11</strain>
    </source>
</reference>
<dbReference type="EMBL" id="JAANQT010009626">
    <property type="protein sequence ID" value="KAG1276675.1"/>
    <property type="molecule type" value="Genomic_DNA"/>
</dbReference>
<keyword evidence="2" id="KW-1185">Reference proteome</keyword>
<organism evidence="1 2">
    <name type="scientific">Rhizopus oryzae</name>
    <name type="common">Mucormycosis agent</name>
    <name type="synonym">Rhizopus arrhizus var. delemar</name>
    <dbReference type="NCBI Taxonomy" id="64495"/>
    <lineage>
        <taxon>Eukaryota</taxon>
        <taxon>Fungi</taxon>
        <taxon>Fungi incertae sedis</taxon>
        <taxon>Mucoromycota</taxon>
        <taxon>Mucoromycotina</taxon>
        <taxon>Mucoromycetes</taxon>
        <taxon>Mucorales</taxon>
        <taxon>Mucorineae</taxon>
        <taxon>Rhizopodaceae</taxon>
        <taxon>Rhizopus</taxon>
    </lineage>
</organism>
<gene>
    <name evidence="1" type="ORF">G6F64_014778</name>
</gene>
<protein>
    <submittedName>
        <fullName evidence="1">Uncharacterized protein</fullName>
    </submittedName>
</protein>
<evidence type="ECO:0000313" key="2">
    <source>
        <dbReference type="Proteomes" id="UP000716291"/>
    </source>
</evidence>
<proteinExistence type="predicted"/>
<name>A0A9P7BJH1_RHIOR</name>
<dbReference type="Proteomes" id="UP000716291">
    <property type="component" value="Unassembled WGS sequence"/>
</dbReference>
<comment type="caution">
    <text evidence="1">The sequence shown here is derived from an EMBL/GenBank/DDBJ whole genome shotgun (WGS) entry which is preliminary data.</text>
</comment>
<dbReference type="AlphaFoldDB" id="A0A9P7BJH1"/>
<accession>A0A9P7BJH1</accession>
<evidence type="ECO:0000313" key="1">
    <source>
        <dbReference type="EMBL" id="KAG1276675.1"/>
    </source>
</evidence>
<sequence length="96" mass="9888">MHEHPFGRHRGLAVGHAHVIAVEVGRIERIACAEAGDRAARLHAQGRGHAQVLGQRVAAAELELVAAIIGQVAIAAVVDPRIVEVLGASGIGEASV</sequence>